<keyword evidence="7" id="KW-0479">Metal-binding</keyword>
<dbReference type="OrthoDB" id="1413014at2759"/>
<evidence type="ECO:0000256" key="18">
    <source>
        <dbReference type="SAM" id="Phobius"/>
    </source>
</evidence>
<feature type="transmembrane region" description="Helical" evidence="18">
    <location>
        <begin position="182"/>
        <end position="204"/>
    </location>
</feature>
<keyword evidence="12" id="KW-0809">Transit peptide</keyword>
<evidence type="ECO:0000313" key="20">
    <source>
        <dbReference type="EMBL" id="OAQ99650.1"/>
    </source>
</evidence>
<dbReference type="InterPro" id="IPR048438">
    <property type="entry name" value="Yme1-like_N"/>
</dbReference>
<evidence type="ECO:0000256" key="2">
    <source>
        <dbReference type="ARBA" id="ARBA00004141"/>
    </source>
</evidence>
<dbReference type="InterPro" id="IPR041569">
    <property type="entry name" value="AAA_lid_3"/>
</dbReference>
<evidence type="ECO:0000256" key="1">
    <source>
        <dbReference type="ARBA" id="ARBA00001947"/>
    </source>
</evidence>
<dbReference type="GO" id="GO:0005743">
    <property type="term" value="C:mitochondrial inner membrane"/>
    <property type="evidence" value="ECO:0007669"/>
    <property type="project" value="TreeGrafter"/>
</dbReference>
<dbReference type="InterPro" id="IPR003959">
    <property type="entry name" value="ATPase_AAA_core"/>
</dbReference>
<comment type="cofactor">
    <cofactor evidence="1">
        <name>Zn(2+)</name>
        <dbReference type="ChEBI" id="CHEBI:29105"/>
    </cofactor>
</comment>
<evidence type="ECO:0000256" key="13">
    <source>
        <dbReference type="ARBA" id="ARBA00022989"/>
    </source>
</evidence>
<comment type="subcellular location">
    <subcellularLocation>
        <location evidence="2">Membrane</location>
        <topology evidence="2">Multi-pass membrane protein</topology>
    </subcellularLocation>
</comment>
<comment type="similarity">
    <text evidence="16">Belongs to the AAA ATPase family.</text>
</comment>
<keyword evidence="15 18" id="KW-0472">Membrane</keyword>
<evidence type="ECO:0000256" key="5">
    <source>
        <dbReference type="ARBA" id="ARBA00022670"/>
    </source>
</evidence>
<dbReference type="GO" id="GO:0016887">
    <property type="term" value="F:ATP hydrolysis activity"/>
    <property type="evidence" value="ECO:0007669"/>
    <property type="project" value="InterPro"/>
</dbReference>
<evidence type="ECO:0000256" key="3">
    <source>
        <dbReference type="ARBA" id="ARBA00010044"/>
    </source>
</evidence>
<evidence type="ECO:0000256" key="10">
    <source>
        <dbReference type="ARBA" id="ARBA00022833"/>
    </source>
</evidence>
<accession>A0A179IDC8</accession>
<keyword evidence="10" id="KW-0862">Zinc</keyword>
<dbReference type="InterPro" id="IPR037219">
    <property type="entry name" value="Peptidase_M41-like"/>
</dbReference>
<dbReference type="GO" id="GO:0004222">
    <property type="term" value="F:metalloendopeptidase activity"/>
    <property type="evidence" value="ECO:0007669"/>
    <property type="project" value="InterPro"/>
</dbReference>
<dbReference type="AlphaFoldDB" id="A0A179IDC8"/>
<dbReference type="InterPro" id="IPR000642">
    <property type="entry name" value="Peptidase_M41"/>
</dbReference>
<proteinExistence type="inferred from homology"/>
<dbReference type="SUPFAM" id="SSF140990">
    <property type="entry name" value="FtsH protease domain-like"/>
    <property type="match status" value="1"/>
</dbReference>
<dbReference type="CDD" id="cd19501">
    <property type="entry name" value="RecA-like_FtsH"/>
    <property type="match status" value="1"/>
</dbReference>
<keyword evidence="9" id="KW-0378">Hydrolase</keyword>
<keyword evidence="21" id="KW-1185">Reference proteome</keyword>
<dbReference type="PANTHER" id="PTHR23076">
    <property type="entry name" value="METALLOPROTEASE M41 FTSH"/>
    <property type="match status" value="1"/>
</dbReference>
<dbReference type="EMBL" id="LUKN01002102">
    <property type="protein sequence ID" value="OAQ99650.1"/>
    <property type="molecule type" value="Genomic_DNA"/>
</dbReference>
<sequence length="694" mass="75118">MADLRATASLSRLGFRAAAQPAASLRFSAPSFAQRTFGKPQSRPALAPFSYRQNQLASAEESANRNPGNANAQNAFYQLLLRANMPGILVERYQSGRFGTNPATEDAYRKALAALNAGTNMTSGATSGATLGRLGYGSDAAIANAAVGHAGLGSATAGGKGEPIHVVVQETTRMFIFRWARFLATFFLVTYLCFVGVTILIEFLSSFRRAGGKTDSEVKAENQNTRFSDVHGCDEAKEELQEVVEFLKNPEKFSDLGAKLPKGVLLVGPPAVAGEAGVPFFYMSGSEFDEIYVGVGAKRVRELFAAAKAKSPAIIFIDELDAIGGKRNPRDQAHSKQTLNQLLTELDGFDQDTKIIIIAATNLPKLLDKALTRPGRFDRHIDVGLPDVRGRIAILEHHAKKIKLAKDVDLKAMAARSPGRSGAELENMLNFAALHASRAKASIISRGDLEWAFDRVSMGADKKSMVISEKEKEMTAYHEAGHALVQLYDKESDSKLYKVTILPKGGSLGHTANVPAMDKYSTTAAEYTANIRVLLGGKMAEEMRYGDDRVTSGVSSDLERATDLGFMMVAQFGMSDVLGPMEYGRRYENLSSETRAIIESEVQKSLKKSYEDVRKLLTEKRKELDLLAQALVKYETLDKDEVEIVIRGESLPGRPVLARGPMVMPIPAEPPAPPGLGGVPHPEPEAPAPPAAAE</sequence>
<dbReference type="Proteomes" id="UP000243081">
    <property type="component" value="Unassembled WGS sequence"/>
</dbReference>
<keyword evidence="14" id="KW-0482">Metalloprotease</keyword>
<keyword evidence="11 16" id="KW-0067">ATP-binding</keyword>
<evidence type="ECO:0000256" key="15">
    <source>
        <dbReference type="ARBA" id="ARBA00023136"/>
    </source>
</evidence>
<keyword evidence="5" id="KW-0645">Protease</keyword>
<evidence type="ECO:0000256" key="4">
    <source>
        <dbReference type="ARBA" id="ARBA00010550"/>
    </source>
</evidence>
<protein>
    <recommendedName>
        <fullName evidence="19">AAA+ ATPase domain-containing protein</fullName>
    </recommendedName>
</protein>
<dbReference type="FunFam" id="3.40.50.300:FF:000277">
    <property type="entry name" value="ATP-dependent zinc metalloprotease FtsH"/>
    <property type="match status" value="1"/>
</dbReference>
<evidence type="ECO:0000256" key="11">
    <source>
        <dbReference type="ARBA" id="ARBA00022840"/>
    </source>
</evidence>
<dbReference type="FunFam" id="1.10.8.60:FF:000001">
    <property type="entry name" value="ATP-dependent zinc metalloprotease FtsH"/>
    <property type="match status" value="1"/>
</dbReference>
<dbReference type="InterPro" id="IPR003960">
    <property type="entry name" value="ATPase_AAA_CS"/>
</dbReference>
<dbReference type="FunFam" id="1.20.58.760:FF:000001">
    <property type="entry name" value="ATP-dependent zinc metalloprotease FtsH"/>
    <property type="match status" value="1"/>
</dbReference>
<dbReference type="Gene3D" id="3.40.50.300">
    <property type="entry name" value="P-loop containing nucleotide triphosphate hydrolases"/>
    <property type="match status" value="1"/>
</dbReference>
<dbReference type="PROSITE" id="PS00674">
    <property type="entry name" value="AAA"/>
    <property type="match status" value="1"/>
</dbReference>
<comment type="caution">
    <text evidence="20">The sequence shown here is derived from an EMBL/GenBank/DDBJ whole genome shotgun (WGS) entry which is preliminary data.</text>
</comment>
<dbReference type="Pfam" id="PF01434">
    <property type="entry name" value="Peptidase_M41"/>
    <property type="match status" value="1"/>
</dbReference>
<evidence type="ECO:0000256" key="8">
    <source>
        <dbReference type="ARBA" id="ARBA00022741"/>
    </source>
</evidence>
<evidence type="ECO:0000256" key="12">
    <source>
        <dbReference type="ARBA" id="ARBA00022946"/>
    </source>
</evidence>
<dbReference type="OMA" id="MSHFEWA"/>
<dbReference type="GO" id="GO:0006515">
    <property type="term" value="P:protein quality control for misfolded or incompletely synthesized proteins"/>
    <property type="evidence" value="ECO:0007669"/>
    <property type="project" value="TreeGrafter"/>
</dbReference>
<dbReference type="Gene3D" id="1.20.58.760">
    <property type="entry name" value="Peptidase M41"/>
    <property type="match status" value="1"/>
</dbReference>
<dbReference type="SUPFAM" id="SSF52540">
    <property type="entry name" value="P-loop containing nucleoside triphosphate hydrolases"/>
    <property type="match status" value="1"/>
</dbReference>
<dbReference type="InterPro" id="IPR027417">
    <property type="entry name" value="P-loop_NTPase"/>
</dbReference>
<feature type="domain" description="AAA+ ATPase" evidence="19">
    <location>
        <begin position="260"/>
        <end position="387"/>
    </location>
</feature>
<feature type="compositionally biased region" description="Pro residues" evidence="17">
    <location>
        <begin position="685"/>
        <end position="694"/>
    </location>
</feature>
<dbReference type="GO" id="GO:0046872">
    <property type="term" value="F:metal ion binding"/>
    <property type="evidence" value="ECO:0007669"/>
    <property type="project" value="UniProtKB-KW"/>
</dbReference>
<evidence type="ECO:0000259" key="19">
    <source>
        <dbReference type="SMART" id="SM00382"/>
    </source>
</evidence>
<dbReference type="GO" id="GO:0007005">
    <property type="term" value="P:mitochondrion organization"/>
    <property type="evidence" value="ECO:0007669"/>
    <property type="project" value="TreeGrafter"/>
</dbReference>
<dbReference type="Pfam" id="PF21232">
    <property type="entry name" value="Yme1-like_N"/>
    <property type="match status" value="1"/>
</dbReference>
<name>A0A179IDC8_CORDF</name>
<organism evidence="20 21">
    <name type="scientific">Cordyceps confragosa</name>
    <name type="common">Lecanicillium lecanii</name>
    <dbReference type="NCBI Taxonomy" id="2714763"/>
    <lineage>
        <taxon>Eukaryota</taxon>
        <taxon>Fungi</taxon>
        <taxon>Dikarya</taxon>
        <taxon>Ascomycota</taxon>
        <taxon>Pezizomycotina</taxon>
        <taxon>Sordariomycetes</taxon>
        <taxon>Hypocreomycetidae</taxon>
        <taxon>Hypocreales</taxon>
        <taxon>Cordycipitaceae</taxon>
        <taxon>Akanthomyces</taxon>
    </lineage>
</organism>
<dbReference type="GO" id="GO:0005524">
    <property type="term" value="F:ATP binding"/>
    <property type="evidence" value="ECO:0007669"/>
    <property type="project" value="UniProtKB-KW"/>
</dbReference>
<keyword evidence="13 18" id="KW-1133">Transmembrane helix</keyword>
<evidence type="ECO:0000256" key="16">
    <source>
        <dbReference type="RuleBase" id="RU003651"/>
    </source>
</evidence>
<comment type="similarity">
    <text evidence="3">In the C-terminal section; belongs to the peptidase M41 family.</text>
</comment>
<comment type="similarity">
    <text evidence="4">In the N-terminal section; belongs to the AAA ATPase family.</text>
</comment>
<dbReference type="PANTHER" id="PTHR23076:SF97">
    <property type="entry name" value="ATP-DEPENDENT ZINC METALLOPROTEASE YME1L1"/>
    <property type="match status" value="1"/>
</dbReference>
<dbReference type="InterPro" id="IPR003593">
    <property type="entry name" value="AAA+_ATPase"/>
</dbReference>
<dbReference type="Pfam" id="PF00004">
    <property type="entry name" value="AAA"/>
    <property type="match status" value="1"/>
</dbReference>
<dbReference type="Gene3D" id="1.10.8.60">
    <property type="match status" value="1"/>
</dbReference>
<gene>
    <name evidence="20" type="ORF">LLEC1_06258</name>
</gene>
<evidence type="ECO:0000256" key="6">
    <source>
        <dbReference type="ARBA" id="ARBA00022692"/>
    </source>
</evidence>
<dbReference type="SMART" id="SM00382">
    <property type="entry name" value="AAA"/>
    <property type="match status" value="1"/>
</dbReference>
<feature type="region of interest" description="Disordered" evidence="17">
    <location>
        <begin position="665"/>
        <end position="694"/>
    </location>
</feature>
<reference evidence="20 21" key="1">
    <citation type="submission" date="2016-03" db="EMBL/GenBank/DDBJ databases">
        <title>Fine-scale spatial genetic structure of a fungal parasite of coffee scale insects.</title>
        <authorList>
            <person name="Jackson D."/>
            <person name="Zemenick K.A."/>
            <person name="Malloure B."/>
            <person name="Quandt C.A."/>
            <person name="James T.Y."/>
        </authorList>
    </citation>
    <scope>NUCLEOTIDE SEQUENCE [LARGE SCALE GENOMIC DNA]</scope>
    <source>
        <strain evidence="20 21">UM487</strain>
    </source>
</reference>
<dbReference type="Pfam" id="PF17862">
    <property type="entry name" value="AAA_lid_3"/>
    <property type="match status" value="1"/>
</dbReference>
<evidence type="ECO:0000256" key="9">
    <source>
        <dbReference type="ARBA" id="ARBA00022801"/>
    </source>
</evidence>
<evidence type="ECO:0000256" key="14">
    <source>
        <dbReference type="ARBA" id="ARBA00023049"/>
    </source>
</evidence>
<evidence type="ECO:0000256" key="17">
    <source>
        <dbReference type="SAM" id="MobiDB-lite"/>
    </source>
</evidence>
<evidence type="ECO:0000256" key="7">
    <source>
        <dbReference type="ARBA" id="ARBA00022723"/>
    </source>
</evidence>
<evidence type="ECO:0000313" key="21">
    <source>
        <dbReference type="Proteomes" id="UP000243081"/>
    </source>
</evidence>
<dbReference type="GO" id="GO:0004176">
    <property type="term" value="F:ATP-dependent peptidase activity"/>
    <property type="evidence" value="ECO:0007669"/>
    <property type="project" value="InterPro"/>
</dbReference>
<keyword evidence="8 16" id="KW-0547">Nucleotide-binding</keyword>
<keyword evidence="6 18" id="KW-0812">Transmembrane</keyword>